<feature type="region of interest" description="Disordered" evidence="2">
    <location>
        <begin position="101"/>
        <end position="125"/>
    </location>
</feature>
<dbReference type="PANTHER" id="PTHR31342:SF62">
    <property type="entry name" value="HYDROXYPROLINE-RICH GLYCOPROTEIN FAMILY PROTEIN"/>
    <property type="match status" value="1"/>
</dbReference>
<sequence>NEITKEKGTGDKTNATGKPSIAPSPPMMPSKGSVESAPSPPVPTKGSQPTPIPLRKGPGPPPPPPPGAGRSLLQKKAATTKLKKSTQMTNLFHKLKEKMEESSIAVRSDGRRRKQLGGSAGGKQGLADSIAELTKRSPYFQQIEADAQKHAKTIMELKITITSFKTKDMIELLKFQKNVESLLENLHDESQVLAKFEDFPTKKLETLRTATALYIKLDTIVTELKKWDIKPPLGPLFFKVENYLSKVKVELDAFERIKDEESKKFKSHYIDFDFNIITLIKELMVDVSSGCMELALKERREAKAAIANGSRDIGQTTKDSAKILWRAFQLAFRVYSFAGGQDDRAEKLTKELANEIFICSPTQ</sequence>
<accession>A0A1Q3BEB4</accession>
<name>A0A1Q3BEB4_CEPFO</name>
<feature type="region of interest" description="Disordered" evidence="2">
    <location>
        <begin position="1"/>
        <end position="88"/>
    </location>
</feature>
<dbReference type="InterPro" id="IPR040265">
    <property type="entry name" value="CHUP1/IPGA1-like"/>
</dbReference>
<dbReference type="InParanoid" id="A0A1Q3BEB4"/>
<feature type="non-terminal residue" evidence="3">
    <location>
        <position position="1"/>
    </location>
</feature>
<reference evidence="4" key="1">
    <citation type="submission" date="2016-04" db="EMBL/GenBank/DDBJ databases">
        <title>Cephalotus genome sequencing.</title>
        <authorList>
            <person name="Fukushima K."/>
            <person name="Hasebe M."/>
            <person name="Fang X."/>
        </authorList>
    </citation>
    <scope>NUCLEOTIDE SEQUENCE [LARGE SCALE GENOMIC DNA]</scope>
    <source>
        <strain evidence="4">cv. St1</strain>
    </source>
</reference>
<dbReference type="AlphaFoldDB" id="A0A1Q3BEB4"/>
<feature type="compositionally biased region" description="Basic and acidic residues" evidence="2">
    <location>
        <begin position="1"/>
        <end position="10"/>
    </location>
</feature>
<dbReference type="STRING" id="3775.A0A1Q3BEB4"/>
<keyword evidence="1" id="KW-0175">Coiled coil</keyword>
<feature type="compositionally biased region" description="Pro residues" evidence="2">
    <location>
        <begin position="58"/>
        <end position="67"/>
    </location>
</feature>
<evidence type="ECO:0000256" key="2">
    <source>
        <dbReference type="SAM" id="MobiDB-lite"/>
    </source>
</evidence>
<proteinExistence type="predicted"/>
<dbReference type="EMBL" id="BDDD01000459">
    <property type="protein sequence ID" value="GAV66162.1"/>
    <property type="molecule type" value="Genomic_DNA"/>
</dbReference>
<gene>
    <name evidence="3" type="ORF">CFOL_v3_09672</name>
</gene>
<evidence type="ECO:0000256" key="1">
    <source>
        <dbReference type="ARBA" id="ARBA00023054"/>
    </source>
</evidence>
<evidence type="ECO:0008006" key="5">
    <source>
        <dbReference type="Google" id="ProtNLM"/>
    </source>
</evidence>
<feature type="compositionally biased region" description="Low complexity" evidence="2">
    <location>
        <begin position="68"/>
        <end position="80"/>
    </location>
</feature>
<evidence type="ECO:0000313" key="3">
    <source>
        <dbReference type="EMBL" id="GAV66162.1"/>
    </source>
</evidence>
<dbReference type="PANTHER" id="PTHR31342">
    <property type="entry name" value="PROTEIN CHUP1, CHLOROPLASTIC"/>
    <property type="match status" value="1"/>
</dbReference>
<organism evidence="3 4">
    <name type="scientific">Cephalotus follicularis</name>
    <name type="common">Albany pitcher plant</name>
    <dbReference type="NCBI Taxonomy" id="3775"/>
    <lineage>
        <taxon>Eukaryota</taxon>
        <taxon>Viridiplantae</taxon>
        <taxon>Streptophyta</taxon>
        <taxon>Embryophyta</taxon>
        <taxon>Tracheophyta</taxon>
        <taxon>Spermatophyta</taxon>
        <taxon>Magnoliopsida</taxon>
        <taxon>eudicotyledons</taxon>
        <taxon>Gunneridae</taxon>
        <taxon>Pentapetalae</taxon>
        <taxon>rosids</taxon>
        <taxon>fabids</taxon>
        <taxon>Oxalidales</taxon>
        <taxon>Cephalotaceae</taxon>
        <taxon>Cephalotus</taxon>
    </lineage>
</organism>
<evidence type="ECO:0000313" key="4">
    <source>
        <dbReference type="Proteomes" id="UP000187406"/>
    </source>
</evidence>
<keyword evidence="4" id="KW-1185">Reference proteome</keyword>
<dbReference type="OrthoDB" id="2020598at2759"/>
<protein>
    <recommendedName>
        <fullName evidence="5">Hydroxyproline-rich glycoprotein family protein</fullName>
    </recommendedName>
</protein>
<dbReference type="Proteomes" id="UP000187406">
    <property type="component" value="Unassembled WGS sequence"/>
</dbReference>
<comment type="caution">
    <text evidence="3">The sequence shown here is derived from an EMBL/GenBank/DDBJ whole genome shotgun (WGS) entry which is preliminary data.</text>
</comment>